<accession>A0A8H3VD76</accession>
<evidence type="ECO:0000256" key="3">
    <source>
        <dbReference type="ARBA" id="ARBA00022989"/>
    </source>
</evidence>
<comment type="subcellular location">
    <subcellularLocation>
        <location evidence="1">Membrane</location>
        <topology evidence="1">Multi-pass membrane protein</topology>
    </subcellularLocation>
</comment>
<feature type="transmembrane region" description="Helical" evidence="5">
    <location>
        <begin position="12"/>
        <end position="36"/>
    </location>
</feature>
<feature type="transmembrane region" description="Helical" evidence="5">
    <location>
        <begin position="299"/>
        <end position="319"/>
    </location>
</feature>
<feature type="transmembrane region" description="Helical" evidence="5">
    <location>
        <begin position="270"/>
        <end position="287"/>
    </location>
</feature>
<keyword evidence="3 5" id="KW-1133">Transmembrane helix</keyword>
<dbReference type="InterPro" id="IPR032805">
    <property type="entry name" value="Wax_synthase_dom"/>
</dbReference>
<proteinExistence type="predicted"/>
<dbReference type="GO" id="GO:0016020">
    <property type="term" value="C:membrane"/>
    <property type="evidence" value="ECO:0007669"/>
    <property type="project" value="UniProtKB-SubCell"/>
</dbReference>
<keyword evidence="4 5" id="KW-0472">Membrane</keyword>
<name>A0A8H3VD76_VENIN</name>
<protein>
    <recommendedName>
        <fullName evidence="6">Wax synthase domain-containing protein</fullName>
    </recommendedName>
</protein>
<evidence type="ECO:0000313" key="8">
    <source>
        <dbReference type="Proteomes" id="UP000447873"/>
    </source>
</evidence>
<dbReference type="AlphaFoldDB" id="A0A8H3VD76"/>
<dbReference type="EMBL" id="WNWS01000040">
    <property type="protein sequence ID" value="KAE9985447.1"/>
    <property type="molecule type" value="Genomic_DNA"/>
</dbReference>
<dbReference type="Proteomes" id="UP000447873">
    <property type="component" value="Unassembled WGS sequence"/>
</dbReference>
<feature type="domain" description="Wax synthase" evidence="6">
    <location>
        <begin position="247"/>
        <end position="332"/>
    </location>
</feature>
<comment type="caution">
    <text evidence="7">The sequence shown here is derived from an EMBL/GenBank/DDBJ whole genome shotgun (WGS) entry which is preliminary data.</text>
</comment>
<keyword evidence="2 5" id="KW-0812">Transmembrane</keyword>
<gene>
    <name evidence="7" type="ORF">EG328_007439</name>
</gene>
<organism evidence="7 8">
    <name type="scientific">Venturia inaequalis</name>
    <name type="common">Apple scab fungus</name>
    <dbReference type="NCBI Taxonomy" id="5025"/>
    <lineage>
        <taxon>Eukaryota</taxon>
        <taxon>Fungi</taxon>
        <taxon>Dikarya</taxon>
        <taxon>Ascomycota</taxon>
        <taxon>Pezizomycotina</taxon>
        <taxon>Dothideomycetes</taxon>
        <taxon>Pleosporomycetidae</taxon>
        <taxon>Venturiales</taxon>
        <taxon>Venturiaceae</taxon>
        <taxon>Venturia</taxon>
    </lineage>
</organism>
<evidence type="ECO:0000256" key="5">
    <source>
        <dbReference type="SAM" id="Phobius"/>
    </source>
</evidence>
<feature type="transmembrane region" description="Helical" evidence="5">
    <location>
        <begin position="43"/>
        <end position="58"/>
    </location>
</feature>
<dbReference type="Pfam" id="PF13813">
    <property type="entry name" value="MBOAT_2"/>
    <property type="match status" value="1"/>
</dbReference>
<evidence type="ECO:0000259" key="6">
    <source>
        <dbReference type="Pfam" id="PF13813"/>
    </source>
</evidence>
<evidence type="ECO:0000313" key="7">
    <source>
        <dbReference type="EMBL" id="KAE9985447.1"/>
    </source>
</evidence>
<evidence type="ECO:0000256" key="2">
    <source>
        <dbReference type="ARBA" id="ARBA00022692"/>
    </source>
</evidence>
<reference evidence="7 8" key="1">
    <citation type="submission" date="2018-12" db="EMBL/GenBank/DDBJ databases">
        <title>Venturia inaequalis Genome Resource.</title>
        <authorList>
            <person name="Lichtner F.J."/>
        </authorList>
    </citation>
    <scope>NUCLEOTIDE SEQUENCE [LARGE SCALE GENOMIC DNA]</scope>
    <source>
        <strain evidence="7 8">120213</strain>
    </source>
</reference>
<evidence type="ECO:0000256" key="1">
    <source>
        <dbReference type="ARBA" id="ARBA00004141"/>
    </source>
</evidence>
<sequence length="389" mass="44844">MLAVWTPFDQRQAISSIWILFAQAEALLLLPIICAFQPTKSRTIVSTIIFAAITWTALRYRFDAPFADSYMFFSIHGTMLCNWFDRVVLQHPDKQMWRKVSDASSREGQGQGGEEVVRVPEGYWKRLAWSFQYTLAIRGVGWSHQVKNVPQAPHRGYNRWKFVINHFLRFLFYKFMDDSMIAFASSMPFGGYWGESTTPQFSSLSLSQQLLCTWMCYIRSIVGMSMATSAVYTTTAALGIWAPHDLPPIFGDIKQAYTIRKSWSDYRHLLMRRIASISGLFFARTIFNLKPGTFASRYVQLFAGFFATGLTHSMGSIFATGHDLGDMRFFFLQAVAIMIEDHVIAFGRDVLGIRANRFWKGVGFCWFIVWTSWSRRSWYGPQVEKGFWL</sequence>
<evidence type="ECO:0000256" key="4">
    <source>
        <dbReference type="ARBA" id="ARBA00023136"/>
    </source>
</evidence>